<sequence length="324" mass="35946">MYSVPQSEKESSANLDGNLPTKVNRTRRVMYTRPYLRKDVHQSGSLEVKQHLHARVIIVTFKIGERLINHTIENISVIDRDTCEYRCYLDCNCVSVNFYFGENGAEARNCELNNSTAKEYEEDLVKAVNYVYHETKNFCHPSPCQNNGTCQSGFTKKRYRCLCASGFTGHDCEEDSDECVARTHSCSKNANCTNTKGSYNCSCNTGFSGDIDKCTDIDECDQKTHNCSKNANCTNTEGSYNCSCIPGFSGDGHQCQDIDECSQNSHNCNNITATCNNTKGSFKCSCKPGFSGDANNCTDIDECAENIHNCSKDNATCSNSKGSF</sequence>
<evidence type="ECO:0000256" key="4">
    <source>
        <dbReference type="ARBA" id="ARBA00023157"/>
    </source>
</evidence>
<dbReference type="FunFam" id="2.10.25.10:FF:000066">
    <property type="entry name" value="FAT atypical cadherin 4"/>
    <property type="match status" value="1"/>
</dbReference>
<reference evidence="10" key="1">
    <citation type="journal article" date="2017" name="bioRxiv">
        <title>Comparative analysis of the genomes of Stylophora pistillata and Acropora digitifera provides evidence for extensive differences between species of corals.</title>
        <authorList>
            <person name="Voolstra C.R."/>
            <person name="Li Y."/>
            <person name="Liew Y.J."/>
            <person name="Baumgarten S."/>
            <person name="Zoccola D."/>
            <person name="Flot J.-F."/>
            <person name="Tambutte S."/>
            <person name="Allemand D."/>
            <person name="Aranda M."/>
        </authorList>
    </citation>
    <scope>NUCLEOTIDE SEQUENCE [LARGE SCALE GENOMIC DNA]</scope>
</reference>
<dbReference type="PANTHER" id="PTHR24042">
    <property type="entry name" value="NEL HOMOLOG"/>
    <property type="match status" value="1"/>
</dbReference>
<feature type="disulfide bond" evidence="6">
    <location>
        <begin position="144"/>
        <end position="161"/>
    </location>
</feature>
<dbReference type="PANTHER" id="PTHR24042:SF5">
    <property type="entry name" value="EGF-LIKE CALCIUM-BINDING DOMAIN-CONTAINING PROTEIN"/>
    <property type="match status" value="1"/>
</dbReference>
<dbReference type="OrthoDB" id="5989857at2759"/>
<dbReference type="Pfam" id="PF12947">
    <property type="entry name" value="EGF_3"/>
    <property type="match status" value="1"/>
</dbReference>
<evidence type="ECO:0000256" key="1">
    <source>
        <dbReference type="ARBA" id="ARBA00022536"/>
    </source>
</evidence>
<dbReference type="PROSITE" id="PS01187">
    <property type="entry name" value="EGF_CA"/>
    <property type="match status" value="1"/>
</dbReference>
<dbReference type="CDD" id="cd00054">
    <property type="entry name" value="EGF_CA"/>
    <property type="match status" value="4"/>
</dbReference>
<name>A0A2B4R594_STYPI</name>
<dbReference type="GO" id="GO:0008201">
    <property type="term" value="F:heparin binding"/>
    <property type="evidence" value="ECO:0007669"/>
    <property type="project" value="TreeGrafter"/>
</dbReference>
<evidence type="ECO:0000256" key="7">
    <source>
        <dbReference type="SAM" id="MobiDB-lite"/>
    </source>
</evidence>
<dbReference type="Proteomes" id="UP000225706">
    <property type="component" value="Unassembled WGS sequence"/>
</dbReference>
<dbReference type="InterPro" id="IPR049883">
    <property type="entry name" value="NOTCH1_EGF-like"/>
</dbReference>
<feature type="domain" description="EGF-like" evidence="8">
    <location>
        <begin position="257"/>
        <end position="298"/>
    </location>
</feature>
<dbReference type="PROSITE" id="PS00022">
    <property type="entry name" value="EGF_1"/>
    <property type="match status" value="1"/>
</dbReference>
<evidence type="ECO:0000256" key="5">
    <source>
        <dbReference type="ARBA" id="ARBA00023180"/>
    </source>
</evidence>
<evidence type="ECO:0000259" key="8">
    <source>
        <dbReference type="PROSITE" id="PS50026"/>
    </source>
</evidence>
<dbReference type="InterPro" id="IPR051586">
    <property type="entry name" value="PKC-binding_NELL"/>
</dbReference>
<gene>
    <name evidence="9" type="primary">FBN1</name>
    <name evidence="9" type="ORF">AWC38_SpisGene24903</name>
</gene>
<keyword evidence="2" id="KW-0732">Signal</keyword>
<protein>
    <submittedName>
        <fullName evidence="9">Fibrillin-1</fullName>
    </submittedName>
</protein>
<dbReference type="InterPro" id="IPR001881">
    <property type="entry name" value="EGF-like_Ca-bd_dom"/>
</dbReference>
<dbReference type="EMBL" id="LSMT01002638">
    <property type="protein sequence ID" value="PFX11392.1"/>
    <property type="molecule type" value="Genomic_DNA"/>
</dbReference>
<feature type="domain" description="EGF-like" evidence="8">
    <location>
        <begin position="216"/>
        <end position="256"/>
    </location>
</feature>
<feature type="region of interest" description="Disordered" evidence="7">
    <location>
        <begin position="1"/>
        <end position="20"/>
    </location>
</feature>
<feature type="domain" description="EGF-like" evidence="8">
    <location>
        <begin position="135"/>
        <end position="173"/>
    </location>
</feature>
<keyword evidence="3" id="KW-0677">Repeat</keyword>
<keyword evidence="5" id="KW-0325">Glycoprotein</keyword>
<dbReference type="PROSITE" id="PS01186">
    <property type="entry name" value="EGF_2"/>
    <property type="match status" value="4"/>
</dbReference>
<dbReference type="Pfam" id="PF07645">
    <property type="entry name" value="EGF_CA"/>
    <property type="match status" value="3"/>
</dbReference>
<evidence type="ECO:0000256" key="6">
    <source>
        <dbReference type="PROSITE-ProRule" id="PRU00076"/>
    </source>
</evidence>
<keyword evidence="4 6" id="KW-1015">Disulfide bond</keyword>
<dbReference type="SUPFAM" id="SSF57196">
    <property type="entry name" value="EGF/Laminin"/>
    <property type="match status" value="2"/>
</dbReference>
<dbReference type="SMART" id="SM00181">
    <property type="entry name" value="EGF"/>
    <property type="match status" value="4"/>
</dbReference>
<dbReference type="STRING" id="50429.A0A2B4R594"/>
<keyword evidence="10" id="KW-1185">Reference proteome</keyword>
<feature type="non-terminal residue" evidence="9">
    <location>
        <position position="324"/>
    </location>
</feature>
<dbReference type="InterPro" id="IPR009030">
    <property type="entry name" value="Growth_fac_rcpt_cys_sf"/>
</dbReference>
<dbReference type="SUPFAM" id="SSF57184">
    <property type="entry name" value="Growth factor receptor domain"/>
    <property type="match status" value="1"/>
</dbReference>
<keyword evidence="1 6" id="KW-0245">EGF-like domain</keyword>
<dbReference type="InterPro" id="IPR000152">
    <property type="entry name" value="EGF-type_Asp/Asn_hydroxyl_site"/>
</dbReference>
<feature type="domain" description="EGF-like" evidence="8">
    <location>
        <begin position="175"/>
        <end position="215"/>
    </location>
</feature>
<comment type="caution">
    <text evidence="9">The sequence shown here is derived from an EMBL/GenBank/DDBJ whole genome shotgun (WGS) entry which is preliminary data.</text>
</comment>
<dbReference type="GO" id="GO:0005509">
    <property type="term" value="F:calcium ion binding"/>
    <property type="evidence" value="ECO:0007669"/>
    <property type="project" value="InterPro"/>
</dbReference>
<evidence type="ECO:0000313" key="10">
    <source>
        <dbReference type="Proteomes" id="UP000225706"/>
    </source>
</evidence>
<dbReference type="PROSITE" id="PS50026">
    <property type="entry name" value="EGF_3"/>
    <property type="match status" value="4"/>
</dbReference>
<organism evidence="9 10">
    <name type="scientific">Stylophora pistillata</name>
    <name type="common">Smooth cauliflower coral</name>
    <dbReference type="NCBI Taxonomy" id="50429"/>
    <lineage>
        <taxon>Eukaryota</taxon>
        <taxon>Metazoa</taxon>
        <taxon>Cnidaria</taxon>
        <taxon>Anthozoa</taxon>
        <taxon>Hexacorallia</taxon>
        <taxon>Scleractinia</taxon>
        <taxon>Astrocoeniina</taxon>
        <taxon>Pocilloporidae</taxon>
        <taxon>Stylophora</taxon>
    </lineage>
</organism>
<dbReference type="Gene3D" id="2.10.25.10">
    <property type="entry name" value="Laminin"/>
    <property type="match status" value="4"/>
</dbReference>
<accession>A0A2B4R594</accession>
<comment type="caution">
    <text evidence="6">Lacks conserved residue(s) required for the propagation of feature annotation.</text>
</comment>
<dbReference type="GO" id="GO:0005615">
    <property type="term" value="C:extracellular space"/>
    <property type="evidence" value="ECO:0007669"/>
    <property type="project" value="TreeGrafter"/>
</dbReference>
<feature type="disulfide bond" evidence="6">
    <location>
        <begin position="163"/>
        <end position="172"/>
    </location>
</feature>
<dbReference type="InterPro" id="IPR018097">
    <property type="entry name" value="EGF_Ca-bd_CS"/>
</dbReference>
<dbReference type="AlphaFoldDB" id="A0A2B4R594"/>
<evidence type="ECO:0000256" key="3">
    <source>
        <dbReference type="ARBA" id="ARBA00022737"/>
    </source>
</evidence>
<dbReference type="Pfam" id="PF00008">
    <property type="entry name" value="EGF"/>
    <property type="match status" value="1"/>
</dbReference>
<dbReference type="FunFam" id="2.10.25.10:FF:000038">
    <property type="entry name" value="Fibrillin 2"/>
    <property type="match status" value="3"/>
</dbReference>
<dbReference type="InterPro" id="IPR024731">
    <property type="entry name" value="NELL2-like_EGF"/>
</dbReference>
<dbReference type="SMART" id="SM00179">
    <property type="entry name" value="EGF_CA"/>
    <property type="match status" value="4"/>
</dbReference>
<dbReference type="InterPro" id="IPR000742">
    <property type="entry name" value="EGF"/>
</dbReference>
<proteinExistence type="predicted"/>
<evidence type="ECO:0000313" key="9">
    <source>
        <dbReference type="EMBL" id="PFX11392.1"/>
    </source>
</evidence>
<dbReference type="PROSITE" id="PS00010">
    <property type="entry name" value="ASX_HYDROXYL"/>
    <property type="match status" value="3"/>
</dbReference>
<evidence type="ECO:0000256" key="2">
    <source>
        <dbReference type="ARBA" id="ARBA00022729"/>
    </source>
</evidence>